<evidence type="ECO:0000256" key="1">
    <source>
        <dbReference type="SAM" id="MobiDB-lite"/>
    </source>
</evidence>
<dbReference type="RefSeq" id="WP_087097876.1">
    <property type="nucleotide sequence ID" value="NZ_CP066179.1"/>
</dbReference>
<organism evidence="4 5">
    <name type="scientific">Bacillus cytotoxicus</name>
    <dbReference type="NCBI Taxonomy" id="580165"/>
    <lineage>
        <taxon>Bacteria</taxon>
        <taxon>Bacillati</taxon>
        <taxon>Bacillota</taxon>
        <taxon>Bacilli</taxon>
        <taxon>Bacillales</taxon>
        <taxon>Bacillaceae</taxon>
        <taxon>Bacillus</taxon>
        <taxon>Bacillus cereus group</taxon>
    </lineage>
</organism>
<evidence type="ECO:0000313" key="4">
    <source>
        <dbReference type="EMBL" id="SCL85567.1"/>
    </source>
</evidence>
<proteinExistence type="predicted"/>
<comment type="caution">
    <text evidence="4">The sequence shown here is derived from an EMBL/GenBank/DDBJ whole genome shotgun (WGS) entry which is preliminary data.</text>
</comment>
<evidence type="ECO:0000313" key="5">
    <source>
        <dbReference type="Proteomes" id="UP000242164"/>
    </source>
</evidence>
<reference evidence="4 5" key="1">
    <citation type="submission" date="2016-08" db="EMBL/GenBank/DDBJ databases">
        <authorList>
            <person name="Loux V."/>
            <person name="Rue O."/>
        </authorList>
    </citation>
    <scope>NUCLEOTIDE SEQUENCE [LARGE SCALE GENOMIC DNA]</scope>
    <source>
        <strain evidence="4 5">AFSSA_08CEB44bac</strain>
    </source>
</reference>
<feature type="region of interest" description="Disordered" evidence="1">
    <location>
        <begin position="37"/>
        <end position="78"/>
    </location>
</feature>
<gene>
    <name evidence="4" type="ORF">BCB44BAC_00779</name>
</gene>
<protein>
    <recommendedName>
        <fullName evidence="3">WxL domain-containing protein</fullName>
    </recommendedName>
</protein>
<dbReference type="Proteomes" id="UP000242164">
    <property type="component" value="Unassembled WGS sequence"/>
</dbReference>
<evidence type="ECO:0000256" key="2">
    <source>
        <dbReference type="SAM" id="SignalP"/>
    </source>
</evidence>
<feature type="domain" description="WxL" evidence="3">
    <location>
        <begin position="29"/>
        <end position="243"/>
    </location>
</feature>
<dbReference type="EMBL" id="FMIK01000017">
    <property type="protein sequence ID" value="SCL85567.1"/>
    <property type="molecule type" value="Genomic_DNA"/>
</dbReference>
<feature type="chain" id="PRO_5043376557" description="WxL domain-containing protein" evidence="2">
    <location>
        <begin position="20"/>
        <end position="244"/>
    </location>
</feature>
<dbReference type="InterPro" id="IPR027994">
    <property type="entry name" value="WxL_dom"/>
</dbReference>
<feature type="signal peptide" evidence="2">
    <location>
        <begin position="1"/>
        <end position="19"/>
    </location>
</feature>
<name>A0AAX2CD37_9BACI</name>
<dbReference type="Pfam" id="PF13731">
    <property type="entry name" value="WxL"/>
    <property type="match status" value="1"/>
</dbReference>
<evidence type="ECO:0000259" key="3">
    <source>
        <dbReference type="Pfam" id="PF13731"/>
    </source>
</evidence>
<accession>A0AAX2CD37</accession>
<dbReference type="AlphaFoldDB" id="A0AAX2CD37"/>
<sequence length="244" mass="26017">MKLTKVALAGVVSFSAVLAAGAPTFADTAATMKSHTDVSFTQNEKPVNPVNPVDPGEDIVPNDDPNDPHEPGTKGPLSIDYVSNFHFGEQTMSGNDKVYTAQLDKVKVKGSGEEKQIPNYVQVTDDRGTNKGWKLTVKQDAQFKAGNDELTGAELKLHNPVANSTIDMKYAPGVKEVTLNPNGATQEVAIAQDGKGMGTWVTHYGKDEVEGATSVTLSVPGATAKVKDAKYETTLTWALEDTPQ</sequence>
<feature type="compositionally biased region" description="Acidic residues" evidence="1">
    <location>
        <begin position="55"/>
        <end position="65"/>
    </location>
</feature>
<keyword evidence="2" id="KW-0732">Signal</keyword>